<dbReference type="Proteomes" id="UP000289738">
    <property type="component" value="Chromosome A05"/>
</dbReference>
<dbReference type="EMBL" id="SDMP01000005">
    <property type="protein sequence ID" value="RYR57849.1"/>
    <property type="molecule type" value="Genomic_DNA"/>
</dbReference>
<dbReference type="InterPro" id="IPR032675">
    <property type="entry name" value="LRR_dom_sf"/>
</dbReference>
<organism evidence="1 2">
    <name type="scientific">Arachis hypogaea</name>
    <name type="common">Peanut</name>
    <dbReference type="NCBI Taxonomy" id="3818"/>
    <lineage>
        <taxon>Eukaryota</taxon>
        <taxon>Viridiplantae</taxon>
        <taxon>Streptophyta</taxon>
        <taxon>Embryophyta</taxon>
        <taxon>Tracheophyta</taxon>
        <taxon>Spermatophyta</taxon>
        <taxon>Magnoliopsida</taxon>
        <taxon>eudicotyledons</taxon>
        <taxon>Gunneridae</taxon>
        <taxon>Pentapetalae</taxon>
        <taxon>rosids</taxon>
        <taxon>fabids</taxon>
        <taxon>Fabales</taxon>
        <taxon>Fabaceae</taxon>
        <taxon>Papilionoideae</taxon>
        <taxon>50 kb inversion clade</taxon>
        <taxon>dalbergioids sensu lato</taxon>
        <taxon>Dalbergieae</taxon>
        <taxon>Pterocarpus clade</taxon>
        <taxon>Arachis</taxon>
    </lineage>
</organism>
<evidence type="ECO:0000313" key="2">
    <source>
        <dbReference type="Proteomes" id="UP000289738"/>
    </source>
</evidence>
<name>A0A445D3R3_ARAHY</name>
<dbReference type="Gene3D" id="3.80.10.10">
    <property type="entry name" value="Ribonuclease Inhibitor"/>
    <property type="match status" value="1"/>
</dbReference>
<evidence type="ECO:0000313" key="1">
    <source>
        <dbReference type="EMBL" id="RYR57849.1"/>
    </source>
</evidence>
<dbReference type="AlphaFoldDB" id="A0A445D3R3"/>
<comment type="caution">
    <text evidence="1">The sequence shown here is derived from an EMBL/GenBank/DDBJ whole genome shotgun (WGS) entry which is preliminary data.</text>
</comment>
<reference evidence="1 2" key="1">
    <citation type="submission" date="2019-01" db="EMBL/GenBank/DDBJ databases">
        <title>Sequencing of cultivated peanut Arachis hypogaea provides insights into genome evolution and oil improvement.</title>
        <authorList>
            <person name="Chen X."/>
        </authorList>
    </citation>
    <scope>NUCLEOTIDE SEQUENCE [LARGE SCALE GENOMIC DNA]</scope>
    <source>
        <strain evidence="2">cv. Fuhuasheng</strain>
        <tissue evidence="1">Leaves</tissue>
    </source>
</reference>
<dbReference type="SUPFAM" id="SSF52058">
    <property type="entry name" value="L domain-like"/>
    <property type="match status" value="1"/>
</dbReference>
<proteinExistence type="predicted"/>
<keyword evidence="2" id="KW-1185">Reference proteome</keyword>
<sequence length="129" mass="15071">MEGMGKDIYRVKLSEMPRKHIKVLEDNQFFFSNFDPKKLSILKLTDYLYMLPKLDSLSKMSITLKIPDVYNLQTLEEFSFKGCSNLVSVHIINLASLERLGLFGCSSLEKFPKIPEKDEKSRIAYFNWH</sequence>
<gene>
    <name evidence="1" type="ORF">Ahy_A05g023534</name>
</gene>
<accession>A0A445D3R3</accession>
<protein>
    <submittedName>
        <fullName evidence="1">Uncharacterized protein</fullName>
    </submittedName>
</protein>